<dbReference type="AlphaFoldDB" id="A0A760BFL0"/>
<dbReference type="EMBL" id="DAAXRP010000018">
    <property type="protein sequence ID" value="HAG2283994.1"/>
    <property type="molecule type" value="Genomic_DNA"/>
</dbReference>
<evidence type="ECO:0000313" key="1">
    <source>
        <dbReference type="EMBL" id="HAG2283994.1"/>
    </source>
</evidence>
<reference evidence="1" key="2">
    <citation type="submission" date="2020-02" db="EMBL/GenBank/DDBJ databases">
        <authorList>
            <consortium name="NCBI Pathogen Detection Project"/>
        </authorList>
    </citation>
    <scope>NUCLEOTIDE SEQUENCE</scope>
    <source>
        <strain evidence="1">MA.CK_94/00001630</strain>
    </source>
</reference>
<sequence length="127" mass="14640">MGSNSSGLHLKIAEWILERREAVSVYDVIEKFGITLHQAIGHLVTLERDNAIKMQIIGSVPTEAHYSHYKRTVRTVTITGIDREKIEQRTKNPDYGNYKNHPVRSVGDLPLAEKWEWVTSSSRRRKK</sequence>
<accession>A0A760BFL0</accession>
<protein>
    <recommendedName>
        <fullName evidence="2">DNA-binding protein</fullName>
    </recommendedName>
</protein>
<evidence type="ECO:0008006" key="2">
    <source>
        <dbReference type="Google" id="ProtNLM"/>
    </source>
</evidence>
<dbReference type="InterPro" id="IPR036388">
    <property type="entry name" value="WH-like_DNA-bd_sf"/>
</dbReference>
<comment type="caution">
    <text evidence="1">The sequence shown here is derived from an EMBL/GenBank/DDBJ whole genome shotgun (WGS) entry which is preliminary data.</text>
</comment>
<proteinExistence type="predicted"/>
<dbReference type="Gene3D" id="1.10.10.10">
    <property type="entry name" value="Winged helix-like DNA-binding domain superfamily/Winged helix DNA-binding domain"/>
    <property type="match status" value="1"/>
</dbReference>
<organism evidence="1">
    <name type="scientific">Salmonella enterica</name>
    <name type="common">Salmonella choleraesuis</name>
    <dbReference type="NCBI Taxonomy" id="28901"/>
    <lineage>
        <taxon>Bacteria</taxon>
        <taxon>Pseudomonadati</taxon>
        <taxon>Pseudomonadota</taxon>
        <taxon>Gammaproteobacteria</taxon>
        <taxon>Enterobacterales</taxon>
        <taxon>Enterobacteriaceae</taxon>
        <taxon>Salmonella</taxon>
    </lineage>
</organism>
<gene>
    <name evidence="1" type="ORF">G8W61_004349</name>
</gene>
<reference evidence="1" key="1">
    <citation type="journal article" date="2018" name="Genome Biol.">
        <title>SKESA: strategic k-mer extension for scrupulous assemblies.</title>
        <authorList>
            <person name="Souvorov A."/>
            <person name="Agarwala R."/>
            <person name="Lipman D.J."/>
        </authorList>
    </citation>
    <scope>NUCLEOTIDE SEQUENCE</scope>
    <source>
        <strain evidence="1">MA.CK_94/00001630</strain>
    </source>
</reference>
<name>A0A760BFL0_SALER</name>